<reference evidence="3 4" key="1">
    <citation type="submission" date="2018-10" db="EMBL/GenBank/DDBJ databases">
        <title>A high-quality apple genome assembly.</title>
        <authorList>
            <person name="Hu J."/>
        </authorList>
    </citation>
    <scope>NUCLEOTIDE SEQUENCE [LARGE SCALE GENOMIC DNA]</scope>
    <source>
        <strain evidence="4">cv. HFTH1</strain>
        <tissue evidence="3">Young leaf</tissue>
    </source>
</reference>
<dbReference type="Gene3D" id="3.30.70.100">
    <property type="match status" value="1"/>
</dbReference>
<dbReference type="STRING" id="3750.A0A498IT37"/>
<feature type="region of interest" description="Disordered" evidence="1">
    <location>
        <begin position="136"/>
        <end position="193"/>
    </location>
</feature>
<dbReference type="Pfam" id="PF00403">
    <property type="entry name" value="HMA"/>
    <property type="match status" value="1"/>
</dbReference>
<dbReference type="PROSITE" id="PS50846">
    <property type="entry name" value="HMA_2"/>
    <property type="match status" value="1"/>
</dbReference>
<evidence type="ECO:0000313" key="3">
    <source>
        <dbReference type="EMBL" id="RXH84483.1"/>
    </source>
</evidence>
<dbReference type="InterPro" id="IPR044526">
    <property type="entry name" value="NAKR1-3"/>
</dbReference>
<feature type="compositionally biased region" description="Basic and acidic residues" evidence="1">
    <location>
        <begin position="29"/>
        <end position="46"/>
    </location>
</feature>
<feature type="compositionally biased region" description="Low complexity" evidence="1">
    <location>
        <begin position="164"/>
        <end position="178"/>
    </location>
</feature>
<protein>
    <recommendedName>
        <fullName evidence="2">HMA domain-containing protein</fullName>
    </recommendedName>
</protein>
<gene>
    <name evidence="3" type="ORF">DVH24_032767</name>
</gene>
<feature type="domain" description="HMA" evidence="2">
    <location>
        <begin position="198"/>
        <end position="264"/>
    </location>
</feature>
<sequence>MKGMDIFCASSASTAICSSLDALVRRGPRPLDHGPYHRLRDHDQRKNQPHHQTHHAPCSSQLPIDPKPFYEICRKSFSSAQRQLRTKSSAEIHDLTRTKSTNGSSSSSRFLSSDSPFIDRISEPDCKNVSAAAFVPPQVPSKPKDSMSSNVPPQVPSKPRVSTSSNVPPQVPSNPRRSMSSNGHYSTVLKSSSTSSRHQVVVLRVSLHCKGCEGKVRKHLSKMEGVTSFSIDFQTKRVTVVGDVTPLGVLSSVSKVRKSQLWPSPTSPSPSSRLPA</sequence>
<dbReference type="PANTHER" id="PTHR46119:SF12">
    <property type="entry name" value="PROTEIN SODIUM POTASSIUM ROOT DEFECTIVE 3"/>
    <property type="match status" value="1"/>
</dbReference>
<feature type="compositionally biased region" description="Polar residues" evidence="1">
    <location>
        <begin position="179"/>
        <end position="190"/>
    </location>
</feature>
<dbReference type="InterPro" id="IPR036163">
    <property type="entry name" value="HMA_dom_sf"/>
</dbReference>
<dbReference type="PANTHER" id="PTHR46119">
    <property type="entry name" value="OS08G0405700 PROTEIN"/>
    <property type="match status" value="1"/>
</dbReference>
<evidence type="ECO:0000313" key="4">
    <source>
        <dbReference type="Proteomes" id="UP000290289"/>
    </source>
</evidence>
<evidence type="ECO:0000256" key="1">
    <source>
        <dbReference type="SAM" id="MobiDB-lite"/>
    </source>
</evidence>
<feature type="region of interest" description="Disordered" evidence="1">
    <location>
        <begin position="257"/>
        <end position="276"/>
    </location>
</feature>
<dbReference type="EMBL" id="RDQH01000337">
    <property type="protein sequence ID" value="RXH84483.1"/>
    <property type="molecule type" value="Genomic_DNA"/>
</dbReference>
<dbReference type="Proteomes" id="UP000290289">
    <property type="component" value="Chromosome 11"/>
</dbReference>
<dbReference type="AlphaFoldDB" id="A0A498IT37"/>
<dbReference type="CDD" id="cd00371">
    <property type="entry name" value="HMA"/>
    <property type="match status" value="1"/>
</dbReference>
<dbReference type="GO" id="GO:0046872">
    <property type="term" value="F:metal ion binding"/>
    <property type="evidence" value="ECO:0007669"/>
    <property type="project" value="InterPro"/>
</dbReference>
<feature type="region of interest" description="Disordered" evidence="1">
    <location>
        <begin position="27"/>
        <end position="62"/>
    </location>
</feature>
<feature type="compositionally biased region" description="Low complexity" evidence="1">
    <location>
        <begin position="100"/>
        <end position="115"/>
    </location>
</feature>
<proteinExistence type="predicted"/>
<keyword evidence="4" id="KW-1185">Reference proteome</keyword>
<feature type="region of interest" description="Disordered" evidence="1">
    <location>
        <begin position="81"/>
        <end position="116"/>
    </location>
</feature>
<dbReference type="InterPro" id="IPR006121">
    <property type="entry name" value="HMA_dom"/>
</dbReference>
<dbReference type="SUPFAM" id="SSF55008">
    <property type="entry name" value="HMA, heavy metal-associated domain"/>
    <property type="match status" value="1"/>
</dbReference>
<name>A0A498IT37_MALDO</name>
<evidence type="ECO:0000259" key="2">
    <source>
        <dbReference type="PROSITE" id="PS50846"/>
    </source>
</evidence>
<organism evidence="3 4">
    <name type="scientific">Malus domestica</name>
    <name type="common">Apple</name>
    <name type="synonym">Pyrus malus</name>
    <dbReference type="NCBI Taxonomy" id="3750"/>
    <lineage>
        <taxon>Eukaryota</taxon>
        <taxon>Viridiplantae</taxon>
        <taxon>Streptophyta</taxon>
        <taxon>Embryophyta</taxon>
        <taxon>Tracheophyta</taxon>
        <taxon>Spermatophyta</taxon>
        <taxon>Magnoliopsida</taxon>
        <taxon>eudicotyledons</taxon>
        <taxon>Gunneridae</taxon>
        <taxon>Pentapetalae</taxon>
        <taxon>rosids</taxon>
        <taxon>fabids</taxon>
        <taxon>Rosales</taxon>
        <taxon>Rosaceae</taxon>
        <taxon>Amygdaloideae</taxon>
        <taxon>Maleae</taxon>
        <taxon>Malus</taxon>
    </lineage>
</organism>
<comment type="caution">
    <text evidence="3">The sequence shown here is derived from an EMBL/GenBank/DDBJ whole genome shotgun (WGS) entry which is preliminary data.</text>
</comment>
<accession>A0A498IT37</accession>
<feature type="compositionally biased region" description="Basic and acidic residues" evidence="1">
    <location>
        <begin position="88"/>
        <end position="97"/>
    </location>
</feature>